<evidence type="ECO:0000313" key="3">
    <source>
        <dbReference type="Proteomes" id="UP000070720"/>
    </source>
</evidence>
<dbReference type="VEuPathDB" id="FungiDB:FGRAMPH1_01G16097"/>
<proteinExistence type="predicted"/>
<dbReference type="eggNOG" id="ENOG502T511">
    <property type="taxonomic scope" value="Eukaryota"/>
</dbReference>
<dbReference type="Proteomes" id="UP000070720">
    <property type="component" value="Chromosome 3"/>
</dbReference>
<reference evidence="2 3" key="1">
    <citation type="journal article" date="2007" name="Science">
        <title>The Fusarium graminearum genome reveals a link between localized polymorphism and pathogen specialization.</title>
        <authorList>
            <person name="Cuomo C.A."/>
            <person name="Gueldener U."/>
            <person name="Xu J.-R."/>
            <person name="Trail F."/>
            <person name="Turgeon B.G."/>
            <person name="Di Pietro A."/>
            <person name="Walton J.D."/>
            <person name="Ma L.-J."/>
            <person name="Baker S.E."/>
            <person name="Rep M."/>
            <person name="Adam G."/>
            <person name="Antoniw J."/>
            <person name="Baldwin T."/>
            <person name="Calvo S.E."/>
            <person name="Chang Y.-L."/>
            <person name="DeCaprio D."/>
            <person name="Gale L.R."/>
            <person name="Gnerre S."/>
            <person name="Goswami R.S."/>
            <person name="Hammond-Kosack K."/>
            <person name="Harris L.J."/>
            <person name="Hilburn K."/>
            <person name="Kennell J.C."/>
            <person name="Kroken S."/>
            <person name="Magnuson J.K."/>
            <person name="Mannhaupt G."/>
            <person name="Mauceli E.W."/>
            <person name="Mewes H.-W."/>
            <person name="Mitterbauer R."/>
            <person name="Muehlbauer G."/>
            <person name="Muensterkoetter M."/>
            <person name="Nelson D."/>
            <person name="O'Donnell K."/>
            <person name="Ouellet T."/>
            <person name="Qi W."/>
            <person name="Quesneville H."/>
            <person name="Roncero M.I.G."/>
            <person name="Seong K.-Y."/>
            <person name="Tetko I.V."/>
            <person name="Urban M."/>
            <person name="Waalwijk C."/>
            <person name="Ward T.J."/>
            <person name="Yao J."/>
            <person name="Birren B.W."/>
            <person name="Kistler H.C."/>
        </authorList>
    </citation>
    <scope>NUCLEOTIDE SEQUENCE [LARGE SCALE GENOMIC DNA]</scope>
    <source>
        <strain evidence="3">ATCC MYA-4620 / CBS 123657 / FGSC 9075 / NRRL 31084 / PH-1</strain>
        <strain evidence="2">PH-1 / ATCC MYA-4620 / FGSC 9075 / NRRL 31084</strain>
    </source>
</reference>
<accession>A0A098E361</accession>
<reference evidence="2" key="4">
    <citation type="submission" date="2017-01" db="UniProtKB">
        <authorList>
            <consortium name="EnsemblFungi"/>
        </authorList>
    </citation>
    <scope>IDENTIFICATION</scope>
    <source>
        <strain evidence="2">PH-1 / ATCC MYA-4620 / FGSC 9075 / NRRL 31084</strain>
    </source>
</reference>
<reference evidence="1 3" key="3">
    <citation type="journal article" date="2015" name="BMC Genomics">
        <title>The completed genome sequence of the pathogenic ascomycete fungus Fusarium graminearum.</title>
        <authorList>
            <person name="King R."/>
            <person name="Urban M."/>
            <person name="Hammond-Kosack M.C."/>
            <person name="Hassani-Pak K."/>
            <person name="Hammond-Kosack K.E."/>
        </authorList>
    </citation>
    <scope>NUCLEOTIDE SEQUENCE [LARGE SCALE GENOMIC DNA]</scope>
    <source>
        <strain evidence="3">ATCC MYA-4620 / CBS 123657 / FGSC 9075 / NRRL 31084 / PH-1</strain>
        <strain evidence="1">PH-1</strain>
    </source>
</reference>
<dbReference type="EnsemblFungi" id="CEF88054">
    <property type="protein sequence ID" value="CEF88054"/>
    <property type="gene ID" value="FGRRES_04699_M"/>
</dbReference>
<evidence type="ECO:0000313" key="1">
    <source>
        <dbReference type="EMBL" id="CEF88054.1"/>
    </source>
</evidence>
<name>A0A098E361_GIBZE</name>
<protein>
    <submittedName>
        <fullName evidence="1">Chromosome 3, complete genome</fullName>
    </submittedName>
</protein>
<organism evidence="1 3">
    <name type="scientific">Gibberella zeae (strain ATCC MYA-4620 / CBS 123657 / FGSC 9075 / NRRL 31084 / PH-1)</name>
    <name type="common">Wheat head blight fungus</name>
    <name type="synonym">Fusarium graminearum</name>
    <dbReference type="NCBI Taxonomy" id="229533"/>
    <lineage>
        <taxon>Eukaryota</taxon>
        <taxon>Fungi</taxon>
        <taxon>Dikarya</taxon>
        <taxon>Ascomycota</taxon>
        <taxon>Pezizomycotina</taxon>
        <taxon>Sordariomycetes</taxon>
        <taxon>Hypocreomycetidae</taxon>
        <taxon>Hypocreales</taxon>
        <taxon>Nectriaceae</taxon>
        <taxon>Fusarium</taxon>
    </lineage>
</organism>
<keyword evidence="3" id="KW-1185">Reference proteome</keyword>
<sequence>MPRVPSFGTIRLSPEDDMTEISFFWNIKGPKGPMNPKLPHHYHSPFSQFTIRTSVDYTSRRNSINSGNLATIIALTAATVAEASKFNLEIGYFSILVPPIGGNIPGIGCGPWGRVTGSDWSTTKSISGLKGNDECPSAEIYNYCQRFGCPQTWKVDNVLAFEIQSGSGKNLRVKGTKLNGKTQTVTCGSSYVSEPNRNGGRDYRTNICYFDL</sequence>
<dbReference type="InParanoid" id="A0A098E361"/>
<gene>
    <name evidence="2" type="primary">FG04699.1</name>
    <name evidence="1" type="ORF">FGRAMPH1_01T16097</name>
</gene>
<reference evidence="2 3" key="2">
    <citation type="journal article" date="2010" name="Nature">
        <title>Comparative genomics reveals mobile pathogenicity chromosomes in Fusarium.</title>
        <authorList>
            <person name="Ma L.J."/>
            <person name="van der Does H.C."/>
            <person name="Borkovich K.A."/>
            <person name="Coleman J.J."/>
            <person name="Daboussi M.J."/>
            <person name="Di Pietro A."/>
            <person name="Dufresne M."/>
            <person name="Freitag M."/>
            <person name="Grabherr M."/>
            <person name="Henrissat B."/>
            <person name="Houterman P.M."/>
            <person name="Kang S."/>
            <person name="Shim W.B."/>
            <person name="Woloshuk C."/>
            <person name="Xie X."/>
            <person name="Xu J.R."/>
            <person name="Antoniw J."/>
            <person name="Baker S.E."/>
            <person name="Bluhm B.H."/>
            <person name="Breakspear A."/>
            <person name="Brown D.W."/>
            <person name="Butchko R.A."/>
            <person name="Chapman S."/>
            <person name="Coulson R."/>
            <person name="Coutinho P.M."/>
            <person name="Danchin E.G."/>
            <person name="Diener A."/>
            <person name="Gale L.R."/>
            <person name="Gardiner D.M."/>
            <person name="Goff S."/>
            <person name="Hammond-Kosack K.E."/>
            <person name="Hilburn K."/>
            <person name="Hua-Van A."/>
            <person name="Jonkers W."/>
            <person name="Kazan K."/>
            <person name="Kodira C.D."/>
            <person name="Koehrsen M."/>
            <person name="Kumar L."/>
            <person name="Lee Y.H."/>
            <person name="Li L."/>
            <person name="Manners J.M."/>
            <person name="Miranda-Saavedra D."/>
            <person name="Mukherjee M."/>
            <person name="Park G."/>
            <person name="Park J."/>
            <person name="Park S.Y."/>
            <person name="Proctor R.H."/>
            <person name="Regev A."/>
            <person name="Ruiz-Roldan M.C."/>
            <person name="Sain D."/>
            <person name="Sakthikumar S."/>
            <person name="Sykes S."/>
            <person name="Schwartz D.C."/>
            <person name="Turgeon B.G."/>
            <person name="Wapinski I."/>
            <person name="Yoder O."/>
            <person name="Young S."/>
            <person name="Zeng Q."/>
            <person name="Zhou S."/>
            <person name="Galagan J."/>
            <person name="Cuomo C.A."/>
            <person name="Kistler H.C."/>
            <person name="Rep M."/>
        </authorList>
    </citation>
    <scope>GENOME REANNOTATION</scope>
    <source>
        <strain evidence="3">ATCC MYA-4620 / CBS 123657 / FGSC 9075 / NRRL 31084 / PH-1</strain>
        <strain evidence="2">PH-1 / ATCC MYA-4620 / FGSC 9075 / NRRL 31084</strain>
    </source>
</reference>
<dbReference type="EMBL" id="HG970334">
    <property type="protein sequence ID" value="CEF88054.1"/>
    <property type="molecule type" value="Genomic_DNA"/>
</dbReference>
<accession>A0A0E0SNP1</accession>
<evidence type="ECO:0000313" key="2">
    <source>
        <dbReference type="EnsemblFungi" id="CEF88054"/>
    </source>
</evidence>
<dbReference type="AlphaFoldDB" id="A0A098E361"/>